<feature type="transmembrane region" description="Helical" evidence="6">
    <location>
        <begin position="27"/>
        <end position="46"/>
    </location>
</feature>
<dbReference type="Pfam" id="PF20684">
    <property type="entry name" value="Fung_rhodopsin"/>
    <property type="match status" value="1"/>
</dbReference>
<feature type="transmembrane region" description="Helical" evidence="6">
    <location>
        <begin position="219"/>
        <end position="239"/>
    </location>
</feature>
<evidence type="ECO:0000256" key="1">
    <source>
        <dbReference type="ARBA" id="ARBA00004141"/>
    </source>
</evidence>
<keyword evidence="3 6" id="KW-1133">Transmembrane helix</keyword>
<feature type="transmembrane region" description="Helical" evidence="6">
    <location>
        <begin position="259"/>
        <end position="278"/>
    </location>
</feature>
<evidence type="ECO:0000256" key="6">
    <source>
        <dbReference type="SAM" id="Phobius"/>
    </source>
</evidence>
<dbReference type="EMBL" id="JAQIZZ010000002">
    <property type="protein sequence ID" value="KAJ5552104.1"/>
    <property type="molecule type" value="Genomic_DNA"/>
</dbReference>
<dbReference type="Proteomes" id="UP001220324">
    <property type="component" value="Unassembled WGS sequence"/>
</dbReference>
<keyword evidence="4 6" id="KW-0472">Membrane</keyword>
<name>A0AAD6D240_9EURO</name>
<dbReference type="PANTHER" id="PTHR33048:SF163">
    <property type="entry name" value="INTEGRAL MEMBRANE PROTEIN (AFU_ORTHOLOGUE AFUA_8G05510)"/>
    <property type="match status" value="1"/>
</dbReference>
<accession>A0AAD6D240</accession>
<organism evidence="8 9">
    <name type="scientific">Penicillium frequentans</name>
    <dbReference type="NCBI Taxonomy" id="3151616"/>
    <lineage>
        <taxon>Eukaryota</taxon>
        <taxon>Fungi</taxon>
        <taxon>Dikarya</taxon>
        <taxon>Ascomycota</taxon>
        <taxon>Pezizomycotina</taxon>
        <taxon>Eurotiomycetes</taxon>
        <taxon>Eurotiomycetidae</taxon>
        <taxon>Eurotiales</taxon>
        <taxon>Aspergillaceae</taxon>
        <taxon>Penicillium</taxon>
    </lineage>
</organism>
<feature type="transmembrane region" description="Helical" evidence="6">
    <location>
        <begin position="183"/>
        <end position="207"/>
    </location>
</feature>
<comment type="similarity">
    <text evidence="5">Belongs to the SAT4 family.</text>
</comment>
<keyword evidence="2 6" id="KW-0812">Transmembrane</keyword>
<dbReference type="PANTHER" id="PTHR33048">
    <property type="entry name" value="PTH11-LIKE INTEGRAL MEMBRANE PROTEIN (AFU_ORTHOLOGUE AFUA_5G11245)"/>
    <property type="match status" value="1"/>
</dbReference>
<comment type="subcellular location">
    <subcellularLocation>
        <location evidence="1">Membrane</location>
        <topology evidence="1">Multi-pass membrane protein</topology>
    </subcellularLocation>
</comment>
<evidence type="ECO:0000313" key="8">
    <source>
        <dbReference type="EMBL" id="KAJ5552104.1"/>
    </source>
</evidence>
<comment type="caution">
    <text evidence="8">The sequence shown here is derived from an EMBL/GenBank/DDBJ whole genome shotgun (WGS) entry which is preliminary data.</text>
</comment>
<feature type="transmembrane region" description="Helical" evidence="6">
    <location>
        <begin position="105"/>
        <end position="127"/>
    </location>
</feature>
<proteinExistence type="inferred from homology"/>
<evidence type="ECO:0000259" key="7">
    <source>
        <dbReference type="Pfam" id="PF20684"/>
    </source>
</evidence>
<keyword evidence="9" id="KW-1185">Reference proteome</keyword>
<dbReference type="AlphaFoldDB" id="A0AAD6D240"/>
<feature type="transmembrane region" description="Helical" evidence="6">
    <location>
        <begin position="139"/>
        <end position="163"/>
    </location>
</feature>
<gene>
    <name evidence="8" type="ORF">N7494_001482</name>
</gene>
<evidence type="ECO:0000313" key="9">
    <source>
        <dbReference type="Proteomes" id="UP001220324"/>
    </source>
</evidence>
<reference evidence="8 9" key="1">
    <citation type="journal article" date="2023" name="IMA Fungus">
        <title>Comparative genomic study of the Penicillium genus elucidates a diverse pangenome and 15 lateral gene transfer events.</title>
        <authorList>
            <person name="Petersen C."/>
            <person name="Sorensen T."/>
            <person name="Nielsen M.R."/>
            <person name="Sondergaard T.E."/>
            <person name="Sorensen J.L."/>
            <person name="Fitzpatrick D.A."/>
            <person name="Frisvad J.C."/>
            <person name="Nielsen K.L."/>
        </authorList>
    </citation>
    <scope>NUCLEOTIDE SEQUENCE [LARGE SCALE GENOMIC DNA]</scope>
    <source>
        <strain evidence="8 9">IBT 35679</strain>
    </source>
</reference>
<feature type="domain" description="Rhodopsin" evidence="7">
    <location>
        <begin position="43"/>
        <end position="283"/>
    </location>
</feature>
<evidence type="ECO:0000256" key="4">
    <source>
        <dbReference type="ARBA" id="ARBA00023136"/>
    </source>
</evidence>
<dbReference type="InterPro" id="IPR049326">
    <property type="entry name" value="Rhodopsin_dom_fungi"/>
</dbReference>
<evidence type="ECO:0000256" key="2">
    <source>
        <dbReference type="ARBA" id="ARBA00022692"/>
    </source>
</evidence>
<sequence>MVSIQKVIGPAPLGVDLSADRTKTDNAVVISLSGLAVIAVVIRFYVRLKGGKPDLRKLHLDDCLVAVALIPLIALLAIALLGGHYGMGKHIWLTTVEDMIIMKKILFSYLFIYIFELFIVKISLLMFYRRIFGSSGSYWICVILASGWTTGSMIALLTCPSPVSYFWSEISNSGGGHYRYDFYNYYIGNAASNVVTDFFILLVPIPVIWRLKMRFTQKIMVSGVLLLGIFVCAISIVRLHYITFLKNNIDLTWTISSVYVWSTLEPCIAIICACLPALQPVIQSAMKLEYIIHIRTNLHPSKRAREVLRLQKHFSNTSNSSSHGLRPMDTSIFRPGSVEPSAEIETHCAPVNTASPKHSPKVKKTLEEYLGPMYIMVQHDVEWSETHVHIVE</sequence>
<evidence type="ECO:0000256" key="3">
    <source>
        <dbReference type="ARBA" id="ARBA00022989"/>
    </source>
</evidence>
<dbReference type="GO" id="GO:0016020">
    <property type="term" value="C:membrane"/>
    <property type="evidence" value="ECO:0007669"/>
    <property type="project" value="UniProtKB-SubCell"/>
</dbReference>
<feature type="transmembrane region" description="Helical" evidence="6">
    <location>
        <begin position="58"/>
        <end position="85"/>
    </location>
</feature>
<dbReference type="InterPro" id="IPR052337">
    <property type="entry name" value="SAT4-like"/>
</dbReference>
<protein>
    <recommendedName>
        <fullName evidence="7">Rhodopsin domain-containing protein</fullName>
    </recommendedName>
</protein>
<evidence type="ECO:0000256" key="5">
    <source>
        <dbReference type="ARBA" id="ARBA00038359"/>
    </source>
</evidence>